<evidence type="ECO:0000313" key="3">
    <source>
        <dbReference type="Proteomes" id="UP000561045"/>
    </source>
</evidence>
<feature type="signal peptide" evidence="1">
    <location>
        <begin position="1"/>
        <end position="21"/>
    </location>
</feature>
<gene>
    <name evidence="2" type="ORF">GGR36_002664</name>
</gene>
<comment type="caution">
    <text evidence="2">The sequence shown here is derived from an EMBL/GenBank/DDBJ whole genome shotgun (WGS) entry which is preliminary data.</text>
</comment>
<evidence type="ECO:0000313" key="2">
    <source>
        <dbReference type="EMBL" id="MBB4013318.1"/>
    </source>
</evidence>
<dbReference type="InterPro" id="IPR023614">
    <property type="entry name" value="Porin_dom_sf"/>
</dbReference>
<dbReference type="Proteomes" id="UP000561045">
    <property type="component" value="Unassembled WGS sequence"/>
</dbReference>
<protein>
    <recommendedName>
        <fullName evidence="4">Porin</fullName>
    </recommendedName>
</protein>
<keyword evidence="3" id="KW-1185">Reference proteome</keyword>
<dbReference type="SUPFAM" id="SSF56935">
    <property type="entry name" value="Porins"/>
    <property type="match status" value="1"/>
</dbReference>
<evidence type="ECO:0000256" key="1">
    <source>
        <dbReference type="SAM" id="SignalP"/>
    </source>
</evidence>
<dbReference type="RefSeq" id="WP_183635208.1">
    <property type="nucleotide sequence ID" value="NZ_BAABLE010000005.1"/>
</dbReference>
<dbReference type="EMBL" id="JACIET010000002">
    <property type="protein sequence ID" value="MBB4013318.1"/>
    <property type="molecule type" value="Genomic_DNA"/>
</dbReference>
<sequence length="418" mass="45878">MNKRTAIAMAIGLVLSPIAHAAEGQFDWLSFSGFGTIGASETDDKAVSFRMPYQKNGKANDWATDVDSRIAAQFDVNRGGTFSGVLQVMATQRYQGEFRAEVEWANVMWTINENWRVRAGRMVTPVFLASDYKNVGYSIIPVRYSLEMSGNYPLSRHDGAEVLYNTEVWNGRLQVQGYAGKTKYDFINALGKNSLDVGGIYGVSGTYSTGPWTVRLAGSAVRDMKTVGDAVPTFNLASKVLHAIPPAACSNCAEEAQKLDTSVAGMSADFLTIGGIYDDDTWYGQLEFGHRKIDGFFPSVDSYLALGAYRWKRFTPFLSYAVFKTKSNDEAALPALPGIPGIVAAQYNGLLKANNSSRSMTSVGVRWDFYTNVALKLQADLVKHDRPSYGWSGAFTNLSPTTYDGKVNVYTATIDFIF</sequence>
<keyword evidence="1" id="KW-0732">Signal</keyword>
<name>A0A840BP68_9RHOO</name>
<reference evidence="2 3" key="1">
    <citation type="submission" date="2020-08" db="EMBL/GenBank/DDBJ databases">
        <title>Genomic Encyclopedia of Type Strains, Phase IV (KMG-IV): sequencing the most valuable type-strain genomes for metagenomic binning, comparative biology and taxonomic classification.</title>
        <authorList>
            <person name="Goeker M."/>
        </authorList>
    </citation>
    <scope>NUCLEOTIDE SEQUENCE [LARGE SCALE GENOMIC DNA]</scope>
    <source>
        <strain evidence="2 3">DSM 106739</strain>
    </source>
</reference>
<proteinExistence type="predicted"/>
<dbReference type="Gene3D" id="2.40.160.10">
    <property type="entry name" value="Porin"/>
    <property type="match status" value="1"/>
</dbReference>
<organism evidence="2 3">
    <name type="scientific">Niveibacterium umoris</name>
    <dbReference type="NCBI Taxonomy" id="1193620"/>
    <lineage>
        <taxon>Bacteria</taxon>
        <taxon>Pseudomonadati</taxon>
        <taxon>Pseudomonadota</taxon>
        <taxon>Betaproteobacteria</taxon>
        <taxon>Rhodocyclales</taxon>
        <taxon>Rhodocyclaceae</taxon>
        <taxon>Niveibacterium</taxon>
    </lineage>
</organism>
<evidence type="ECO:0008006" key="4">
    <source>
        <dbReference type="Google" id="ProtNLM"/>
    </source>
</evidence>
<accession>A0A840BP68</accession>
<feature type="chain" id="PRO_5032859030" description="Porin" evidence="1">
    <location>
        <begin position="22"/>
        <end position="418"/>
    </location>
</feature>
<dbReference type="AlphaFoldDB" id="A0A840BP68"/>